<protein>
    <submittedName>
        <fullName evidence="2">Uncharacterized protein</fullName>
    </submittedName>
</protein>
<evidence type="ECO:0000313" key="3">
    <source>
        <dbReference type="EMBL" id="OQZ96549.1"/>
    </source>
</evidence>
<accession>A0A0F5MW19</accession>
<gene>
    <name evidence="3" type="ORF">BST15_12200</name>
    <name evidence="2" type="ORF">WR43_12320</name>
</gene>
<dbReference type="STRING" id="342002.BST15_12200"/>
<feature type="region of interest" description="Disordered" evidence="1">
    <location>
        <begin position="43"/>
        <end position="64"/>
    </location>
</feature>
<reference evidence="4" key="1">
    <citation type="submission" date="2015-04" db="EMBL/GenBank/DDBJ databases">
        <title>Genome sequence of Mycobacterium arupense GUC1.</title>
        <authorList>
            <person name="Greninger A.L."/>
            <person name="Cunningham G."/>
            <person name="Chiu C.Y."/>
            <person name="Miller S."/>
        </authorList>
    </citation>
    <scope>NUCLEOTIDE SEQUENCE [LARGE SCALE GENOMIC DNA]</scope>
    <source>
        <strain evidence="4">GUC1</strain>
    </source>
</reference>
<sequence>MYRIFGELADPPDGSGSIAAVRAAVWKLLRITPREITRRWRLTARPKPTVPAPEELLRGDTDPP</sequence>
<keyword evidence="5" id="KW-1185">Reference proteome</keyword>
<organism evidence="2 4">
    <name type="scientific">Mycolicibacter arupensis</name>
    <dbReference type="NCBI Taxonomy" id="342002"/>
    <lineage>
        <taxon>Bacteria</taxon>
        <taxon>Bacillati</taxon>
        <taxon>Actinomycetota</taxon>
        <taxon>Actinomycetes</taxon>
        <taxon>Mycobacteriales</taxon>
        <taxon>Mycobacteriaceae</taxon>
        <taxon>Mycolicibacter</taxon>
    </lineage>
</organism>
<reference evidence="3 5" key="3">
    <citation type="submission" date="2016-12" db="EMBL/GenBank/DDBJ databases">
        <title>The new phylogeny of genus Mycobacterium.</title>
        <authorList>
            <person name="Tortoli E."/>
            <person name="Trovato A."/>
            <person name="Cirillo D.M."/>
        </authorList>
    </citation>
    <scope>NUCLEOTIDE SEQUENCE [LARGE SCALE GENOMIC DNA]</scope>
    <source>
        <strain evidence="3 5">DSM 44942</strain>
    </source>
</reference>
<name>A0A0F5MW19_9MYCO</name>
<dbReference type="Proteomes" id="UP000034416">
    <property type="component" value="Unassembled WGS sequence"/>
</dbReference>
<dbReference type="RefSeq" id="WP_046189883.1">
    <property type="nucleotide sequence ID" value="NZ_JACKUJ010000045.1"/>
</dbReference>
<evidence type="ECO:0000313" key="4">
    <source>
        <dbReference type="Proteomes" id="UP000034416"/>
    </source>
</evidence>
<reference evidence="2" key="2">
    <citation type="submission" date="2015-04" db="EMBL/GenBank/DDBJ databases">
        <title>Genome sequence of Mycobacterium arupense strain GUC1.</title>
        <authorList>
            <person name="Greninger A.L."/>
            <person name="Cunningham G."/>
            <person name="Chiu C.Y."/>
            <person name="Miller S."/>
        </authorList>
    </citation>
    <scope>NUCLEOTIDE SEQUENCE</scope>
    <source>
        <strain evidence="2">GUC1</strain>
    </source>
</reference>
<evidence type="ECO:0000313" key="2">
    <source>
        <dbReference type="EMBL" id="KKB98891.1"/>
    </source>
</evidence>
<proteinExistence type="predicted"/>
<dbReference type="PATRIC" id="fig|342002.3.peg.874"/>
<dbReference type="Proteomes" id="UP000192327">
    <property type="component" value="Unassembled WGS sequence"/>
</dbReference>
<dbReference type="AlphaFoldDB" id="A0A0F5MW19"/>
<comment type="caution">
    <text evidence="2">The sequence shown here is derived from an EMBL/GenBank/DDBJ whole genome shotgun (WGS) entry which is preliminary data.</text>
</comment>
<feature type="compositionally biased region" description="Basic and acidic residues" evidence="1">
    <location>
        <begin position="55"/>
        <end position="64"/>
    </location>
</feature>
<dbReference type="EMBL" id="LASW01000052">
    <property type="protein sequence ID" value="KKB98891.1"/>
    <property type="molecule type" value="Genomic_DNA"/>
</dbReference>
<dbReference type="EMBL" id="MVHH01000023">
    <property type="protein sequence ID" value="OQZ96549.1"/>
    <property type="molecule type" value="Genomic_DNA"/>
</dbReference>
<evidence type="ECO:0000313" key="5">
    <source>
        <dbReference type="Proteomes" id="UP000192327"/>
    </source>
</evidence>
<dbReference type="OrthoDB" id="4724531at2"/>
<evidence type="ECO:0000256" key="1">
    <source>
        <dbReference type="SAM" id="MobiDB-lite"/>
    </source>
</evidence>